<feature type="compositionally biased region" description="Basic and acidic residues" evidence="1">
    <location>
        <begin position="37"/>
        <end position="48"/>
    </location>
</feature>
<feature type="region of interest" description="Disordered" evidence="1">
    <location>
        <begin position="1"/>
        <end position="69"/>
    </location>
</feature>
<sequence length="69" mass="7098">MPNSPPTAPSTPPRAKIRSEDSREWSGIGGGNAGAKVGRERAGAEHRKRESGKRSGASSYATGALAALH</sequence>
<dbReference type="Proteomes" id="UP000256862">
    <property type="component" value="Plasmid CO2235_mp"/>
</dbReference>
<organism evidence="2">
    <name type="scientific">Cupriavidus oxalaticus</name>
    <dbReference type="NCBI Taxonomy" id="96344"/>
    <lineage>
        <taxon>Bacteria</taxon>
        <taxon>Pseudomonadati</taxon>
        <taxon>Pseudomonadota</taxon>
        <taxon>Betaproteobacteria</taxon>
        <taxon>Burkholderiales</taxon>
        <taxon>Burkholderiaceae</taxon>
        <taxon>Cupriavidus</taxon>
    </lineage>
</organism>
<reference evidence="2" key="1">
    <citation type="submission" date="2018-01" db="EMBL/GenBank/DDBJ databases">
        <authorList>
            <person name="Clerissi C."/>
        </authorList>
    </citation>
    <scope>NUCLEOTIDE SEQUENCE</scope>
    <source>
        <strain evidence="2">Cupriavidus oxalaticus LMG 2235</strain>
    </source>
</reference>
<comment type="caution">
    <text evidence="2">The sequence shown here is derived from an EMBL/GenBank/DDBJ whole genome shotgun (WGS) entry which is preliminary data.</text>
</comment>
<gene>
    <name evidence="2" type="ORF">CO2235_MP40037</name>
</gene>
<evidence type="ECO:0000256" key="1">
    <source>
        <dbReference type="SAM" id="MobiDB-lite"/>
    </source>
</evidence>
<name>A0A375GFC9_9BURK</name>
<protein>
    <submittedName>
        <fullName evidence="2">Uncharacterized protein</fullName>
    </submittedName>
</protein>
<feature type="compositionally biased region" description="Pro residues" evidence="1">
    <location>
        <begin position="1"/>
        <end position="12"/>
    </location>
</feature>
<dbReference type="AlphaFoldDB" id="A0A375GFC9"/>
<accession>A0A375GFC9</accession>
<evidence type="ECO:0000313" key="2">
    <source>
        <dbReference type="EMBL" id="SPC20681.1"/>
    </source>
</evidence>
<dbReference type="EMBL" id="OGUS01000139">
    <property type="protein sequence ID" value="SPC20681.1"/>
    <property type="molecule type" value="Genomic_DNA"/>
</dbReference>
<proteinExistence type="predicted"/>